<dbReference type="PANTHER" id="PTHR22596:SF7">
    <property type="entry name" value="PEPTIDASE S1 DOMAIN-CONTAINING PROTEIN"/>
    <property type="match status" value="1"/>
</dbReference>
<dbReference type="GO" id="GO:0006508">
    <property type="term" value="P:proteolysis"/>
    <property type="evidence" value="ECO:0007669"/>
    <property type="project" value="InterPro"/>
</dbReference>
<dbReference type="OrthoDB" id="342281at2759"/>
<dbReference type="PROSITE" id="PS51469">
    <property type="entry name" value="SUN"/>
    <property type="match status" value="1"/>
</dbReference>
<accession>A0A2G5U976</accession>
<keyword evidence="2" id="KW-0812">Transmembrane</keyword>
<feature type="compositionally biased region" description="Polar residues" evidence="1">
    <location>
        <begin position="1"/>
        <end position="24"/>
    </location>
</feature>
<keyword evidence="2" id="KW-0472">Membrane</keyword>
<feature type="transmembrane region" description="Helical" evidence="2">
    <location>
        <begin position="48"/>
        <end position="69"/>
    </location>
</feature>
<protein>
    <recommendedName>
        <fullName evidence="3">SUN domain-containing protein</fullName>
    </recommendedName>
</protein>
<dbReference type="InterPro" id="IPR001254">
    <property type="entry name" value="Trypsin_dom"/>
</dbReference>
<keyword evidence="5" id="KW-1185">Reference proteome</keyword>
<comment type="caution">
    <text evidence="4">The sequence shown here is derived from an EMBL/GenBank/DDBJ whole genome shotgun (WGS) entry which is preliminary data.</text>
</comment>
<dbReference type="SUPFAM" id="SSF50494">
    <property type="entry name" value="Trypsin-like serine proteases"/>
    <property type="match status" value="1"/>
</dbReference>
<sequence length="689" mass="79261">MLPTRNNRNPNHGSDVGSSNQVLRKNTLEIEEPNTETTLWYKWFCNLIHQHMIPEIFYFISLVLILYRLQTLSNQNGRVLETVNSMQSQLGKMERKIESLVYRKPNQGISPFDNTEPLEQPISDVLKKMKFPIQDSTEKIESINPQVKQSTEESTSEVSVFKEQYRFNAADYLKGASVDNDYSSSSNLNPILGYDQTNLVLLDRLEPPADKAWCTNDENPVLTINLAKYINPTSVSYQHSKWHGAIPNGAPRTYDVVACLDFYCEKFKPLVSNCQYSLFESNEAEQMCNITSHLDVPSIGKVQFRFRENHGDTKMTCVHLVRVYGETKTPVKIEEKLPKSEKIYLDVKWYYHNSYYFKYTFTNKSCSLLYKNQCCSDCPECCQECLISDFNGISLQQTIMAIILAILAVMIVLHFHIFPMNRFPLFLFFLLGGIWCDHRLSSEETQYWKAHCGTKPYRPRRFESRSIVGGKPIQGNEAPWAVSIQSKAGECSATIISPRHILTASHCLMKDMNEYDYVRHQTNKECFGNDWIFYPNHPWFAIKNSYGKFFSNKLSRVIMMNFCYQANCLYDDMMILELSENMQLDDYAYPACVSSNPNSQAINTEVTITSYGHDNWDVNNTDSSGTDMLRSGVFQVNDFPRQLNFKVFRSLVTTMKVVLFGSTENIGGSMHDREIAEGVSFIMAMVDIL</sequence>
<dbReference type="Pfam" id="PF07738">
    <property type="entry name" value="Sad1_UNC"/>
    <property type="match status" value="1"/>
</dbReference>
<evidence type="ECO:0000259" key="3">
    <source>
        <dbReference type="PROSITE" id="PS51469"/>
    </source>
</evidence>
<dbReference type="Gene3D" id="2.60.120.260">
    <property type="entry name" value="Galactose-binding domain-like"/>
    <property type="match status" value="1"/>
</dbReference>
<organism evidence="4 5">
    <name type="scientific">Caenorhabditis nigoni</name>
    <dbReference type="NCBI Taxonomy" id="1611254"/>
    <lineage>
        <taxon>Eukaryota</taxon>
        <taxon>Metazoa</taxon>
        <taxon>Ecdysozoa</taxon>
        <taxon>Nematoda</taxon>
        <taxon>Chromadorea</taxon>
        <taxon>Rhabditida</taxon>
        <taxon>Rhabditina</taxon>
        <taxon>Rhabditomorpha</taxon>
        <taxon>Rhabditoidea</taxon>
        <taxon>Rhabditidae</taxon>
        <taxon>Peloderinae</taxon>
        <taxon>Caenorhabditis</taxon>
    </lineage>
</organism>
<feature type="transmembrane region" description="Helical" evidence="2">
    <location>
        <begin position="398"/>
        <end position="417"/>
    </location>
</feature>
<evidence type="ECO:0000256" key="1">
    <source>
        <dbReference type="SAM" id="MobiDB-lite"/>
    </source>
</evidence>
<dbReference type="STRING" id="1611254.A0A2G5U976"/>
<dbReference type="FunFam" id="2.60.120.260:FF:000158">
    <property type="entry name" value="Protein CBG16940"/>
    <property type="match status" value="1"/>
</dbReference>
<proteinExistence type="predicted"/>
<evidence type="ECO:0000313" key="5">
    <source>
        <dbReference type="Proteomes" id="UP000230233"/>
    </source>
</evidence>
<dbReference type="SMART" id="SM00020">
    <property type="entry name" value="Tryp_SPc"/>
    <property type="match status" value="1"/>
</dbReference>
<feature type="domain" description="SUN" evidence="3">
    <location>
        <begin position="144"/>
        <end position="328"/>
    </location>
</feature>
<dbReference type="AlphaFoldDB" id="A0A2G5U976"/>
<dbReference type="InterPro" id="IPR009003">
    <property type="entry name" value="Peptidase_S1_PA"/>
</dbReference>
<evidence type="ECO:0000313" key="4">
    <source>
        <dbReference type="EMBL" id="PIC35911.1"/>
    </source>
</evidence>
<dbReference type="InterPro" id="IPR012919">
    <property type="entry name" value="SUN_dom"/>
</dbReference>
<dbReference type="InterPro" id="IPR043504">
    <property type="entry name" value="Peptidase_S1_PA_chymotrypsin"/>
</dbReference>
<dbReference type="InterPro" id="IPR018114">
    <property type="entry name" value="TRYPSIN_HIS"/>
</dbReference>
<dbReference type="PROSITE" id="PS00134">
    <property type="entry name" value="TRYPSIN_HIS"/>
    <property type="match status" value="1"/>
</dbReference>
<dbReference type="Pfam" id="PF03761">
    <property type="entry name" value="DUF316"/>
    <property type="match status" value="1"/>
</dbReference>
<dbReference type="Proteomes" id="UP000230233">
    <property type="component" value="Chromosome IV"/>
</dbReference>
<dbReference type="PANTHER" id="PTHR22596">
    <property type="entry name" value="TRYPSIN-LIKE PROTEASE PROTEIN 6"/>
    <property type="match status" value="1"/>
</dbReference>
<dbReference type="InterPro" id="IPR005514">
    <property type="entry name" value="DUF316"/>
</dbReference>
<feature type="region of interest" description="Disordered" evidence="1">
    <location>
        <begin position="1"/>
        <end position="25"/>
    </location>
</feature>
<dbReference type="EMBL" id="PDUG01000004">
    <property type="protein sequence ID" value="PIC35911.1"/>
    <property type="molecule type" value="Genomic_DNA"/>
</dbReference>
<reference evidence="5" key="1">
    <citation type="submission" date="2017-10" db="EMBL/GenBank/DDBJ databases">
        <title>Rapid genome shrinkage in a self-fertile nematode reveals novel sperm competition proteins.</title>
        <authorList>
            <person name="Yin D."/>
            <person name="Schwarz E.M."/>
            <person name="Thomas C.G."/>
            <person name="Felde R.L."/>
            <person name="Korf I.F."/>
            <person name="Cutter A.D."/>
            <person name="Schartner C.M."/>
            <person name="Ralston E.J."/>
            <person name="Meyer B.J."/>
            <person name="Haag E.S."/>
        </authorList>
    </citation>
    <scope>NUCLEOTIDE SEQUENCE [LARGE SCALE GENOMIC DNA]</scope>
    <source>
        <strain evidence="5">JU1422</strain>
    </source>
</reference>
<gene>
    <name evidence="4" type="primary">Cnig_chr_IV.g15106</name>
    <name evidence="4" type="ORF">B9Z55_015106</name>
</gene>
<dbReference type="Gene3D" id="2.40.10.10">
    <property type="entry name" value="Trypsin-like serine proteases"/>
    <property type="match status" value="1"/>
</dbReference>
<evidence type="ECO:0000256" key="2">
    <source>
        <dbReference type="SAM" id="Phobius"/>
    </source>
</evidence>
<dbReference type="GO" id="GO:0004252">
    <property type="term" value="F:serine-type endopeptidase activity"/>
    <property type="evidence" value="ECO:0007669"/>
    <property type="project" value="InterPro"/>
</dbReference>
<name>A0A2G5U976_9PELO</name>
<keyword evidence="2" id="KW-1133">Transmembrane helix</keyword>